<dbReference type="EMBL" id="CAJVPP010000810">
    <property type="protein sequence ID" value="CAG8513990.1"/>
    <property type="molecule type" value="Genomic_DNA"/>
</dbReference>
<dbReference type="SUPFAM" id="SSF48371">
    <property type="entry name" value="ARM repeat"/>
    <property type="match status" value="2"/>
</dbReference>
<dbReference type="PROSITE" id="PS50011">
    <property type="entry name" value="PROTEIN_KINASE_DOM"/>
    <property type="match status" value="1"/>
</dbReference>
<dbReference type="InterPro" id="IPR008271">
    <property type="entry name" value="Ser/Thr_kinase_AS"/>
</dbReference>
<name>A0A9N8ZZH6_FUNMO</name>
<evidence type="ECO:0000256" key="12">
    <source>
        <dbReference type="ARBA" id="ARBA00047899"/>
    </source>
</evidence>
<feature type="compositionally biased region" description="Low complexity" evidence="15">
    <location>
        <begin position="1287"/>
        <end position="1305"/>
    </location>
</feature>
<evidence type="ECO:0000256" key="7">
    <source>
        <dbReference type="ARBA" id="ARBA00022741"/>
    </source>
</evidence>
<dbReference type="InterPro" id="IPR017441">
    <property type="entry name" value="Protein_kinase_ATP_BS"/>
</dbReference>
<feature type="compositionally biased region" description="Low complexity" evidence="15">
    <location>
        <begin position="544"/>
        <end position="562"/>
    </location>
</feature>
<organism evidence="17 18">
    <name type="scientific">Funneliformis mosseae</name>
    <name type="common">Endomycorrhizal fungus</name>
    <name type="synonym">Glomus mosseae</name>
    <dbReference type="NCBI Taxonomy" id="27381"/>
    <lineage>
        <taxon>Eukaryota</taxon>
        <taxon>Fungi</taxon>
        <taxon>Fungi incertae sedis</taxon>
        <taxon>Mucoromycota</taxon>
        <taxon>Glomeromycotina</taxon>
        <taxon>Glomeromycetes</taxon>
        <taxon>Glomerales</taxon>
        <taxon>Glomeraceae</taxon>
        <taxon>Funneliformis</taxon>
    </lineage>
</organism>
<evidence type="ECO:0000256" key="6">
    <source>
        <dbReference type="ARBA" id="ARBA00022679"/>
    </source>
</evidence>
<feature type="binding site" evidence="14">
    <location>
        <position position="42"/>
    </location>
    <ligand>
        <name>ATP</name>
        <dbReference type="ChEBI" id="CHEBI:30616"/>
    </ligand>
</feature>
<dbReference type="SMART" id="SM00220">
    <property type="entry name" value="S_TKc"/>
    <property type="match status" value="1"/>
</dbReference>
<dbReference type="InterPro" id="IPR053235">
    <property type="entry name" value="Ser_Thr_kinase"/>
</dbReference>
<keyword evidence="5" id="KW-0132">Cell division</keyword>
<evidence type="ECO:0000256" key="5">
    <source>
        <dbReference type="ARBA" id="ARBA00022618"/>
    </source>
</evidence>
<dbReference type="PANTHER" id="PTHR24361">
    <property type="entry name" value="MITOGEN-ACTIVATED KINASE KINASE KINASE"/>
    <property type="match status" value="1"/>
</dbReference>
<dbReference type="InterPro" id="IPR000719">
    <property type="entry name" value="Prot_kinase_dom"/>
</dbReference>
<feature type="region of interest" description="Disordered" evidence="15">
    <location>
        <begin position="322"/>
        <end position="348"/>
    </location>
</feature>
<keyword evidence="8" id="KW-0418">Kinase</keyword>
<evidence type="ECO:0000256" key="13">
    <source>
        <dbReference type="ARBA" id="ARBA00048679"/>
    </source>
</evidence>
<keyword evidence="18" id="KW-1185">Reference proteome</keyword>
<evidence type="ECO:0000256" key="1">
    <source>
        <dbReference type="ARBA" id="ARBA00004267"/>
    </source>
</evidence>
<evidence type="ECO:0000256" key="8">
    <source>
        <dbReference type="ARBA" id="ARBA00022777"/>
    </source>
</evidence>
<protein>
    <recommendedName>
        <fullName evidence="2">non-specific serine/threonine protein kinase</fullName>
        <ecNumber evidence="2">2.7.11.1</ecNumber>
    </recommendedName>
</protein>
<keyword evidence="7 14" id="KW-0547">Nucleotide-binding</keyword>
<keyword evidence="9 14" id="KW-0067">ATP-binding</keyword>
<evidence type="ECO:0000256" key="10">
    <source>
        <dbReference type="ARBA" id="ARBA00023212"/>
    </source>
</evidence>
<feature type="region of interest" description="Disordered" evidence="15">
    <location>
        <begin position="1205"/>
        <end position="1248"/>
    </location>
</feature>
<evidence type="ECO:0000256" key="2">
    <source>
        <dbReference type="ARBA" id="ARBA00012513"/>
    </source>
</evidence>
<evidence type="ECO:0000256" key="3">
    <source>
        <dbReference type="ARBA" id="ARBA00022490"/>
    </source>
</evidence>
<keyword evidence="11" id="KW-0131">Cell cycle</keyword>
<feature type="compositionally biased region" description="Polar residues" evidence="15">
    <location>
        <begin position="1306"/>
        <end position="1330"/>
    </location>
</feature>
<feature type="region of interest" description="Disordered" evidence="15">
    <location>
        <begin position="537"/>
        <end position="562"/>
    </location>
</feature>
<keyword evidence="6" id="KW-0808">Transferase</keyword>
<evidence type="ECO:0000256" key="14">
    <source>
        <dbReference type="PROSITE-ProRule" id="PRU10141"/>
    </source>
</evidence>
<dbReference type="Gene3D" id="1.25.10.10">
    <property type="entry name" value="Leucine-rich Repeat Variant"/>
    <property type="match status" value="3"/>
</dbReference>
<comment type="subcellular location">
    <subcellularLocation>
        <location evidence="1">Cytoplasm</location>
        <location evidence="1">Cytoskeleton</location>
        <location evidence="1">Microtubule organizing center</location>
    </subcellularLocation>
</comment>
<accession>A0A9N8ZZH6</accession>
<dbReference type="Pfam" id="PF00069">
    <property type="entry name" value="Pkinase"/>
    <property type="match status" value="1"/>
</dbReference>
<evidence type="ECO:0000256" key="4">
    <source>
        <dbReference type="ARBA" id="ARBA00022527"/>
    </source>
</evidence>
<evidence type="ECO:0000313" key="18">
    <source>
        <dbReference type="Proteomes" id="UP000789375"/>
    </source>
</evidence>
<keyword evidence="4" id="KW-0723">Serine/threonine-protein kinase</keyword>
<dbReference type="Proteomes" id="UP000789375">
    <property type="component" value="Unassembled WGS sequence"/>
</dbReference>
<dbReference type="FunFam" id="1.25.10.10:FF:000583">
    <property type="entry name" value="MAP3K epsilon protein kinase 1"/>
    <property type="match status" value="1"/>
</dbReference>
<dbReference type="FunFam" id="1.10.510.10:FF:000372">
    <property type="entry name" value="MAP3K epsilon protein kinase 1"/>
    <property type="match status" value="1"/>
</dbReference>
<evidence type="ECO:0000256" key="9">
    <source>
        <dbReference type="ARBA" id="ARBA00022840"/>
    </source>
</evidence>
<dbReference type="FunFam" id="3.30.200.20:FF:000042">
    <property type="entry name" value="Aurora kinase A"/>
    <property type="match status" value="1"/>
</dbReference>
<dbReference type="InterPro" id="IPR011989">
    <property type="entry name" value="ARM-like"/>
</dbReference>
<comment type="catalytic activity">
    <reaction evidence="13">
        <text>L-seryl-[protein] + ATP = O-phospho-L-seryl-[protein] + ADP + H(+)</text>
        <dbReference type="Rhea" id="RHEA:17989"/>
        <dbReference type="Rhea" id="RHEA-COMP:9863"/>
        <dbReference type="Rhea" id="RHEA-COMP:11604"/>
        <dbReference type="ChEBI" id="CHEBI:15378"/>
        <dbReference type="ChEBI" id="CHEBI:29999"/>
        <dbReference type="ChEBI" id="CHEBI:30616"/>
        <dbReference type="ChEBI" id="CHEBI:83421"/>
        <dbReference type="ChEBI" id="CHEBI:456216"/>
        <dbReference type="EC" id="2.7.11.1"/>
    </reaction>
</comment>
<dbReference type="GO" id="GO:0051301">
    <property type="term" value="P:cell division"/>
    <property type="evidence" value="ECO:0007669"/>
    <property type="project" value="UniProtKB-KW"/>
</dbReference>
<evidence type="ECO:0000256" key="11">
    <source>
        <dbReference type="ARBA" id="ARBA00023306"/>
    </source>
</evidence>
<gene>
    <name evidence="17" type="ORF">FMOSSE_LOCUS4687</name>
</gene>
<keyword evidence="10" id="KW-0206">Cytoskeleton</keyword>
<evidence type="ECO:0000313" key="17">
    <source>
        <dbReference type="EMBL" id="CAG8513990.1"/>
    </source>
</evidence>
<dbReference type="InterPro" id="IPR011009">
    <property type="entry name" value="Kinase-like_dom_sf"/>
</dbReference>
<dbReference type="EC" id="2.7.11.1" evidence="2"/>
<comment type="catalytic activity">
    <reaction evidence="12">
        <text>L-threonyl-[protein] + ATP = O-phospho-L-threonyl-[protein] + ADP + H(+)</text>
        <dbReference type="Rhea" id="RHEA:46608"/>
        <dbReference type="Rhea" id="RHEA-COMP:11060"/>
        <dbReference type="Rhea" id="RHEA-COMP:11605"/>
        <dbReference type="ChEBI" id="CHEBI:15378"/>
        <dbReference type="ChEBI" id="CHEBI:30013"/>
        <dbReference type="ChEBI" id="CHEBI:30616"/>
        <dbReference type="ChEBI" id="CHEBI:61977"/>
        <dbReference type="ChEBI" id="CHEBI:456216"/>
        <dbReference type="EC" id="2.7.11.1"/>
    </reaction>
</comment>
<dbReference type="CDD" id="cd06627">
    <property type="entry name" value="STKc_Cdc7_like"/>
    <property type="match status" value="1"/>
</dbReference>
<dbReference type="GO" id="GO:0005815">
    <property type="term" value="C:microtubule organizing center"/>
    <property type="evidence" value="ECO:0007669"/>
    <property type="project" value="UniProtKB-SubCell"/>
</dbReference>
<dbReference type="PROSITE" id="PS00108">
    <property type="entry name" value="PROTEIN_KINASE_ST"/>
    <property type="match status" value="1"/>
</dbReference>
<dbReference type="PROSITE" id="PS00107">
    <property type="entry name" value="PROTEIN_KINASE_ATP"/>
    <property type="match status" value="1"/>
</dbReference>
<feature type="region of interest" description="Disordered" evidence="15">
    <location>
        <begin position="1280"/>
        <end position="1331"/>
    </location>
</feature>
<evidence type="ECO:0000256" key="15">
    <source>
        <dbReference type="SAM" id="MobiDB-lite"/>
    </source>
</evidence>
<dbReference type="Gene3D" id="1.10.510.10">
    <property type="entry name" value="Transferase(Phosphotransferase) domain 1"/>
    <property type="match status" value="1"/>
</dbReference>
<reference evidence="17" key="1">
    <citation type="submission" date="2021-06" db="EMBL/GenBank/DDBJ databases">
        <authorList>
            <person name="Kallberg Y."/>
            <person name="Tangrot J."/>
            <person name="Rosling A."/>
        </authorList>
    </citation>
    <scope>NUCLEOTIDE SEQUENCE</scope>
    <source>
        <strain evidence="17">87-6 pot B 2015</strain>
    </source>
</reference>
<dbReference type="SUPFAM" id="SSF56112">
    <property type="entry name" value="Protein kinase-like (PK-like)"/>
    <property type="match status" value="1"/>
</dbReference>
<dbReference type="InterPro" id="IPR016024">
    <property type="entry name" value="ARM-type_fold"/>
</dbReference>
<comment type="caution">
    <text evidence="17">The sequence shown here is derived from an EMBL/GenBank/DDBJ whole genome shotgun (WGS) entry which is preliminary data.</text>
</comment>
<keyword evidence="3" id="KW-0963">Cytoplasm</keyword>
<dbReference type="GO" id="GO:0005737">
    <property type="term" value="C:cytoplasm"/>
    <property type="evidence" value="ECO:0007669"/>
    <property type="project" value="TreeGrafter"/>
</dbReference>
<dbReference type="GO" id="GO:0004674">
    <property type="term" value="F:protein serine/threonine kinase activity"/>
    <property type="evidence" value="ECO:0007669"/>
    <property type="project" value="UniProtKB-KW"/>
</dbReference>
<evidence type="ECO:0000259" key="16">
    <source>
        <dbReference type="PROSITE" id="PS50011"/>
    </source>
</evidence>
<dbReference type="PANTHER" id="PTHR24361:SF433">
    <property type="entry name" value="PROTEIN KINASE DOMAIN-CONTAINING PROTEIN"/>
    <property type="match status" value="1"/>
</dbReference>
<feature type="domain" description="Protein kinase" evidence="16">
    <location>
        <begin position="13"/>
        <end position="263"/>
    </location>
</feature>
<proteinExistence type="predicted"/>
<sequence length="1479" mass="166574">MGSNTTNQTIDQYQLGDCIGKGAFGSVYRALNWETGEAVAVKRVKLSNIPKSELNFIMTEIDLLKNLDHQNIVQYKGYAKTKEFLYIILEYCENGSLHNICKKFGKFPENLVAVYISQVLDGLLYLHDQGVIHRDIKGANILTTKEGLVKLADFGVATKTTSLSDFTVVGSPYWMAPEIIELSGATTSSDIWSVGCVVIELMEGKPPYHHLDPMPALFRIVQDEHPPLPESASPAVKDFLLQCFQKDGNRRVSARRLLKHSWIAGVRKRAKDSVLQQIKTEETIKKVQEWNQAIENPKYKYRRRSESIRSAASFPSNFKVLQQTHSPNYNNPSSSPPSKLPNIPVSTENNRGDNFMGYVPNVINNNSTTQQNRLSVAIAEPDDETDNWDDDFAESLSFTKITAHQNKQISQIDDDNTQTIKPSQFQMVQKVSHQESIPKTNGKENHISVSINENSSERRSNWEYMQDTVIKLNPTEIKSTAPETSISKFSDLITSNTVEFNTVIAPRNMSSKNVKHARSTSNLEGIIKSQAIQDNLKNGTMRFSDSTSTHESSSDKSSANAAKNIRRVASAEQIDVMVIVTSTPETPSTQQKDLVPNEFYQYHDLSDDDDPFTQMEKEFDEDEMDMDARIARDKYARACLRLEELINALLPNEDEDRLVVTCVQLIELLTEHKELKNHFIMLHGVIPIIDLLEICTYTNVLSSLLKIVNIIIEDNINLQESLCLVGGIPIIMNFASGIHTYDIRLEAAIFIRQICHTSPVILQMFVSCRGLKVLVDFLQEDYAERKELIWIAVNGIWSVFELQSPTPKNDFCRLLSKYGLLDPLSVTLHNVIVDPDSLASGYIDKIVNILLTFSQADAYIKEVMATSTRVVSRIFEVLGKLSPNLMVKMLKCIKNLSMNSNTLEALQNAGAIQVLTGILDDQGPPYVTEISNQVLNAMYNLCRINKSRQKAAANAGIIPHLKYFAYNKVPLKQFALPILCEMAHTGKDCRELLWEHNILQLYLDLMSDPFWQVNAIESILIWLQEETEKVEPILLQPKNIDLILEAFITSKANSFENILEPLHLMTQLSPSVTCALAQQNFFKRLLRRLEHPKAVVRLNLLRILKSVCDVHPQREAVVEQYGLYDIIERMSKEDPAVLVKELTEVLLQGYFRPKEDNSPKLFPSSLSPPDSNGEVSEDCIQMLYKDEELEILGFYYEEASDKRDNYNNRKSTSPFPPQIKLPRKRSVSSPSSQIRFLSPPLVSPNRQRSLSTSHLIPLSPVIQRPSRTLTTSRITSFPVRRSSNYNQSKPIASSSSQSQRYHASSTTSIEIPAPSTTSFETPASSTTSVEIPSPLSLAIPVPSKKLQTLAETSISSTSTSPIFTSVPSNGSLPFPYHYIRKRDSIRNMKALSHHRSYNKQFSRINQTLEHSGTISRNSIVSNSDSFANCSCQGCVLGILRKRVIGESGKVKKVIKTMQKKTKDKLSKVHKSVNNDDIIV</sequence>
<dbReference type="GO" id="GO:0005524">
    <property type="term" value="F:ATP binding"/>
    <property type="evidence" value="ECO:0007669"/>
    <property type="project" value="UniProtKB-UniRule"/>
</dbReference>